<dbReference type="Proteomes" id="UP000450457">
    <property type="component" value="Unassembled WGS sequence"/>
</dbReference>
<dbReference type="GeneID" id="78006568"/>
<dbReference type="AlphaFoldDB" id="A0A845F9F2"/>
<accession>A0A845F9F2</accession>
<protein>
    <submittedName>
        <fullName evidence="1">Uncharacterized protein</fullName>
    </submittedName>
</protein>
<name>A0A845F9F2_9BACI</name>
<evidence type="ECO:0000313" key="1">
    <source>
        <dbReference type="EMBL" id="MYL70424.1"/>
    </source>
</evidence>
<organism evidence="1 2">
    <name type="scientific">Halobacillus litoralis</name>
    <dbReference type="NCBI Taxonomy" id="45668"/>
    <lineage>
        <taxon>Bacteria</taxon>
        <taxon>Bacillati</taxon>
        <taxon>Bacillota</taxon>
        <taxon>Bacilli</taxon>
        <taxon>Bacillales</taxon>
        <taxon>Bacillaceae</taxon>
        <taxon>Halobacillus</taxon>
    </lineage>
</organism>
<evidence type="ECO:0000313" key="2">
    <source>
        <dbReference type="Proteomes" id="UP000450457"/>
    </source>
</evidence>
<dbReference type="RefSeq" id="WP_160912265.1">
    <property type="nucleotide sequence ID" value="NZ_WMFA01000002.1"/>
</dbReference>
<dbReference type="EMBL" id="WMFA01000002">
    <property type="protein sequence ID" value="MYL70424.1"/>
    <property type="molecule type" value="Genomic_DNA"/>
</dbReference>
<proteinExistence type="predicted"/>
<gene>
    <name evidence="1" type="ORF">GLW00_06175</name>
</gene>
<comment type="caution">
    <text evidence="1">The sequence shown here is derived from an EMBL/GenBank/DDBJ whole genome shotgun (WGS) entry which is preliminary data.</text>
</comment>
<reference evidence="1 2" key="1">
    <citation type="submission" date="2019-11" db="EMBL/GenBank/DDBJ databases">
        <title>Genome sequences of 17 halophilic strains isolated from different environments.</title>
        <authorList>
            <person name="Furrow R.E."/>
        </authorList>
    </citation>
    <scope>NUCLEOTIDE SEQUENCE [LARGE SCALE GENOMIC DNA]</scope>
    <source>
        <strain evidence="1 2">SL-4</strain>
    </source>
</reference>
<sequence length="56" mass="6655">MYRIIRHIDNDKETLKNSSSSTTKYIHDYEEAVLLKNQLNTNSSSPHYEWIVEKVD</sequence>